<name>A0ABT0PND0_9FLAO</name>
<dbReference type="PANTHER" id="PTHR30480">
    <property type="entry name" value="BETA-HEXOSAMINIDASE-RELATED"/>
    <property type="match status" value="1"/>
</dbReference>
<keyword evidence="4 7" id="KW-0378">Hydrolase</keyword>
<dbReference type="Gene3D" id="3.20.20.300">
    <property type="entry name" value="Glycoside hydrolase, family 3, N-terminal domain"/>
    <property type="match status" value="1"/>
</dbReference>
<dbReference type="Pfam" id="PF00933">
    <property type="entry name" value="Glyco_hydro_3"/>
    <property type="match status" value="1"/>
</dbReference>
<reference evidence="7 8" key="1">
    <citation type="submission" date="2022-05" db="EMBL/GenBank/DDBJ databases">
        <authorList>
            <person name="Park J.-S."/>
        </authorList>
    </citation>
    <scope>NUCLEOTIDE SEQUENCE [LARGE SCALE GENOMIC DNA]</scope>
    <source>
        <strain evidence="7 8">2012CJ35-5</strain>
    </source>
</reference>
<proteinExistence type="inferred from homology"/>
<dbReference type="InterPro" id="IPR001764">
    <property type="entry name" value="Glyco_hydro_3_N"/>
</dbReference>
<evidence type="ECO:0000256" key="3">
    <source>
        <dbReference type="ARBA" id="ARBA00012663"/>
    </source>
</evidence>
<evidence type="ECO:0000313" key="8">
    <source>
        <dbReference type="Proteomes" id="UP001203607"/>
    </source>
</evidence>
<evidence type="ECO:0000259" key="6">
    <source>
        <dbReference type="Pfam" id="PF00933"/>
    </source>
</evidence>
<protein>
    <recommendedName>
        <fullName evidence="3">beta-N-acetylhexosaminidase</fullName>
        <ecNumber evidence="3">3.2.1.52</ecNumber>
    </recommendedName>
</protein>
<gene>
    <name evidence="7" type="ORF">M3P19_02575</name>
</gene>
<feature type="domain" description="Glycoside hydrolase family 3 N-terminal" evidence="6">
    <location>
        <begin position="18"/>
        <end position="348"/>
    </location>
</feature>
<accession>A0ABT0PND0</accession>
<organism evidence="7 8">
    <name type="scientific">Flagellimonas spongiicola</name>
    <dbReference type="NCBI Taxonomy" id="2942208"/>
    <lineage>
        <taxon>Bacteria</taxon>
        <taxon>Pseudomonadati</taxon>
        <taxon>Bacteroidota</taxon>
        <taxon>Flavobacteriia</taxon>
        <taxon>Flavobacteriales</taxon>
        <taxon>Flavobacteriaceae</taxon>
        <taxon>Flagellimonas</taxon>
    </lineage>
</organism>
<dbReference type="PANTHER" id="PTHR30480:SF13">
    <property type="entry name" value="BETA-HEXOSAMINIDASE"/>
    <property type="match status" value="1"/>
</dbReference>
<sequence length="538" mass="60225">MKMIESKGDILDAKKLSLKQKVGQLFMPAVFINDSEEEVQKMEALIRAANIGALCFFHSRASAATNFEGKKKIIHNDNSYARLVSLIERYQTAAPYPLLIAIDAEWGLAMRIENTPQYPYAIGLGAIQDQEGILIELGKKIGEDCKNVGIHWNLSPVADINNNPNNPVIGYRSFGDDKTKVYRKAQAFIDGMTSVGILNSLKHFPGHGDTATDSHLGLPVINKSKAEFLENEIYPFKKLIDKGVDSVMVGHLQVPALDDSGNPATTSRTIIDGLLRNQLGFEGVIISDALNMHAVSKKYTTKGSLEAKAFDAGMDMMCFSEHPVEGIDEILKTATPERIQESFERVWHLKRKAMASNPTKFTKSKLDYNELNTELARFSITEYYGNESQLDLIKSDSFLNLSIGKCIGNYFSTAIELNYNAQHHYIDVDNLEEIKKALYKSDNAVLALFPPAAKPKDQFEIKPELLEFIRDIVQKKNMLIYLFGNPYVSDILGLNGKSNVVFAYQCFESFQKVAFEHFSDKLEAKGKLPVQLKFLNKP</sequence>
<comment type="caution">
    <text evidence="7">The sequence shown here is derived from an EMBL/GenBank/DDBJ whole genome shotgun (WGS) entry which is preliminary data.</text>
</comment>
<keyword evidence="5" id="KW-0326">Glycosidase</keyword>
<dbReference type="RefSeq" id="WP_249656053.1">
    <property type="nucleotide sequence ID" value="NZ_JAMFMA010000001.1"/>
</dbReference>
<dbReference type="EC" id="3.2.1.52" evidence="3"/>
<evidence type="ECO:0000256" key="1">
    <source>
        <dbReference type="ARBA" id="ARBA00001231"/>
    </source>
</evidence>
<evidence type="ECO:0000256" key="4">
    <source>
        <dbReference type="ARBA" id="ARBA00022801"/>
    </source>
</evidence>
<dbReference type="EMBL" id="JAMFMA010000001">
    <property type="protein sequence ID" value="MCL6272873.1"/>
    <property type="molecule type" value="Genomic_DNA"/>
</dbReference>
<evidence type="ECO:0000313" key="7">
    <source>
        <dbReference type="EMBL" id="MCL6272873.1"/>
    </source>
</evidence>
<comment type="catalytic activity">
    <reaction evidence="1">
        <text>Hydrolysis of terminal non-reducing N-acetyl-D-hexosamine residues in N-acetyl-beta-D-hexosaminides.</text>
        <dbReference type="EC" id="3.2.1.52"/>
    </reaction>
</comment>
<dbReference type="InterPro" id="IPR036962">
    <property type="entry name" value="Glyco_hydro_3_N_sf"/>
</dbReference>
<dbReference type="InterPro" id="IPR019800">
    <property type="entry name" value="Glyco_hydro_3_AS"/>
</dbReference>
<dbReference type="PROSITE" id="PS00775">
    <property type="entry name" value="GLYCOSYL_HYDROL_F3"/>
    <property type="match status" value="1"/>
</dbReference>
<keyword evidence="8" id="KW-1185">Reference proteome</keyword>
<dbReference type="InterPro" id="IPR017853">
    <property type="entry name" value="GH"/>
</dbReference>
<dbReference type="InterPro" id="IPR050226">
    <property type="entry name" value="NagZ_Beta-hexosaminidase"/>
</dbReference>
<evidence type="ECO:0000256" key="5">
    <source>
        <dbReference type="ARBA" id="ARBA00023295"/>
    </source>
</evidence>
<comment type="similarity">
    <text evidence="2">Belongs to the glycosyl hydrolase 3 family.</text>
</comment>
<dbReference type="Proteomes" id="UP001203607">
    <property type="component" value="Unassembled WGS sequence"/>
</dbReference>
<evidence type="ECO:0000256" key="2">
    <source>
        <dbReference type="ARBA" id="ARBA00005336"/>
    </source>
</evidence>
<dbReference type="SUPFAM" id="SSF51445">
    <property type="entry name" value="(Trans)glycosidases"/>
    <property type="match status" value="1"/>
</dbReference>
<dbReference type="GO" id="GO:0016787">
    <property type="term" value="F:hydrolase activity"/>
    <property type="evidence" value="ECO:0007669"/>
    <property type="project" value="UniProtKB-KW"/>
</dbReference>